<dbReference type="Proteomes" id="UP000772434">
    <property type="component" value="Unassembled WGS sequence"/>
</dbReference>
<evidence type="ECO:0000313" key="2">
    <source>
        <dbReference type="Proteomes" id="UP000772434"/>
    </source>
</evidence>
<dbReference type="EMBL" id="JADNRY010000269">
    <property type="protein sequence ID" value="KAF9059973.1"/>
    <property type="molecule type" value="Genomic_DNA"/>
</dbReference>
<dbReference type="AlphaFoldDB" id="A0A9P5TZZ3"/>
<name>A0A9P5TZZ3_9AGAR</name>
<comment type="caution">
    <text evidence="1">The sequence shown here is derived from an EMBL/GenBank/DDBJ whole genome shotgun (WGS) entry which is preliminary data.</text>
</comment>
<reference evidence="1" key="1">
    <citation type="submission" date="2020-11" db="EMBL/GenBank/DDBJ databases">
        <authorList>
            <consortium name="DOE Joint Genome Institute"/>
            <person name="Ahrendt S."/>
            <person name="Riley R."/>
            <person name="Andreopoulos W."/>
            <person name="Labutti K."/>
            <person name="Pangilinan J."/>
            <person name="Ruiz-Duenas F.J."/>
            <person name="Barrasa J.M."/>
            <person name="Sanchez-Garcia M."/>
            <person name="Camarero S."/>
            <person name="Miyauchi S."/>
            <person name="Serrano A."/>
            <person name="Linde D."/>
            <person name="Babiker R."/>
            <person name="Drula E."/>
            <person name="Ayuso-Fernandez I."/>
            <person name="Pacheco R."/>
            <person name="Padilla G."/>
            <person name="Ferreira P."/>
            <person name="Barriuso J."/>
            <person name="Kellner H."/>
            <person name="Castanera R."/>
            <person name="Alfaro M."/>
            <person name="Ramirez L."/>
            <person name="Pisabarro A.G."/>
            <person name="Kuo A."/>
            <person name="Tritt A."/>
            <person name="Lipzen A."/>
            <person name="He G."/>
            <person name="Yan M."/>
            <person name="Ng V."/>
            <person name="Cullen D."/>
            <person name="Martin F."/>
            <person name="Rosso M.-N."/>
            <person name="Henrissat B."/>
            <person name="Hibbett D."/>
            <person name="Martinez A.T."/>
            <person name="Grigoriev I.V."/>
        </authorList>
    </citation>
    <scope>NUCLEOTIDE SEQUENCE</scope>
    <source>
        <strain evidence="1">AH 40177</strain>
    </source>
</reference>
<gene>
    <name evidence="1" type="ORF">BDP27DRAFT_1370972</name>
</gene>
<sequence>MYLFTLLNSIDFIVRPHTTLGLQRQELPQNYKFRGSMLYINGTILRVAGSVPALVGVSAAAGTDRESRHIVDGGRLSGQVKKSDLRAVFDLLMGKPTRGTLGGGELSVYPQQAPLANVSQPSDYQNVEVIDSQGIWVGDFVGLDWKETSCLPNGRSTYGSVVLTKDKNIRVGTTFGGYKEEI</sequence>
<evidence type="ECO:0000313" key="1">
    <source>
        <dbReference type="EMBL" id="KAF9059973.1"/>
    </source>
</evidence>
<keyword evidence="2" id="KW-1185">Reference proteome</keyword>
<accession>A0A9P5TZZ3</accession>
<organism evidence="1 2">
    <name type="scientific">Rhodocollybia butyracea</name>
    <dbReference type="NCBI Taxonomy" id="206335"/>
    <lineage>
        <taxon>Eukaryota</taxon>
        <taxon>Fungi</taxon>
        <taxon>Dikarya</taxon>
        <taxon>Basidiomycota</taxon>
        <taxon>Agaricomycotina</taxon>
        <taxon>Agaricomycetes</taxon>
        <taxon>Agaricomycetidae</taxon>
        <taxon>Agaricales</taxon>
        <taxon>Marasmiineae</taxon>
        <taxon>Omphalotaceae</taxon>
        <taxon>Rhodocollybia</taxon>
    </lineage>
</organism>
<proteinExistence type="predicted"/>
<protein>
    <submittedName>
        <fullName evidence="1">Uncharacterized protein</fullName>
    </submittedName>
</protein>